<dbReference type="SUPFAM" id="SSF88946">
    <property type="entry name" value="Sigma2 domain of RNA polymerase sigma factors"/>
    <property type="match status" value="1"/>
</dbReference>
<evidence type="ECO:0000256" key="1">
    <source>
        <dbReference type="SAM" id="MobiDB-lite"/>
    </source>
</evidence>
<dbReference type="Gene3D" id="1.10.1740.10">
    <property type="match status" value="1"/>
</dbReference>
<name>A0ABV6HPM5_9SPHI</name>
<sequence>MTFRPRDQNQPPIEEMYQIAKQYSRRPEEVDDLVQDLLLEAVRTGKDFLDTRFMAWGRGFLRNHAAFIARTEGRRRKREEGYQGDDPNRTDTDIGRLPENFIVPLRPSLRILARLINGGLSKKEILYLLDIPDTALRQRLTALRREWKTYATVGFESEGPEILTHTLPSGLMRQSLLQTFKHANDIKQQLIGRVIGSHDPDGHLFRIYSSPAHKKEFPGNNDHDKSG</sequence>
<feature type="compositionally biased region" description="Basic and acidic residues" evidence="1">
    <location>
        <begin position="78"/>
        <end position="93"/>
    </location>
</feature>
<comment type="caution">
    <text evidence="2">The sequence shown here is derived from an EMBL/GenBank/DDBJ whole genome shotgun (WGS) entry which is preliminary data.</text>
</comment>
<dbReference type="Proteomes" id="UP001589774">
    <property type="component" value="Unassembled WGS sequence"/>
</dbReference>
<proteinExistence type="predicted"/>
<accession>A0ABV6HPM5</accession>
<keyword evidence="3" id="KW-1185">Reference proteome</keyword>
<organism evidence="2 3">
    <name type="scientific">Olivibacter oleidegradans</name>
    <dbReference type="NCBI Taxonomy" id="760123"/>
    <lineage>
        <taxon>Bacteria</taxon>
        <taxon>Pseudomonadati</taxon>
        <taxon>Bacteroidota</taxon>
        <taxon>Sphingobacteriia</taxon>
        <taxon>Sphingobacteriales</taxon>
        <taxon>Sphingobacteriaceae</taxon>
        <taxon>Olivibacter</taxon>
    </lineage>
</organism>
<reference evidence="2 3" key="1">
    <citation type="submission" date="2024-09" db="EMBL/GenBank/DDBJ databases">
        <authorList>
            <person name="Sun Q."/>
            <person name="Mori K."/>
        </authorList>
    </citation>
    <scope>NUCLEOTIDE SEQUENCE [LARGE SCALE GENOMIC DNA]</scope>
    <source>
        <strain evidence="2 3">CCM 7765</strain>
    </source>
</reference>
<dbReference type="InterPro" id="IPR013325">
    <property type="entry name" value="RNA_pol_sigma_r2"/>
</dbReference>
<feature type="region of interest" description="Disordered" evidence="1">
    <location>
        <begin position="72"/>
        <end position="93"/>
    </location>
</feature>
<dbReference type="RefSeq" id="WP_130856560.1">
    <property type="nucleotide sequence ID" value="NZ_JBHLWO010000002.1"/>
</dbReference>
<evidence type="ECO:0000313" key="2">
    <source>
        <dbReference type="EMBL" id="MFC0320840.1"/>
    </source>
</evidence>
<dbReference type="EMBL" id="JBHLWO010000002">
    <property type="protein sequence ID" value="MFC0320840.1"/>
    <property type="molecule type" value="Genomic_DNA"/>
</dbReference>
<gene>
    <name evidence="2" type="ORF">ACFFI0_21120</name>
</gene>
<evidence type="ECO:0000313" key="3">
    <source>
        <dbReference type="Proteomes" id="UP001589774"/>
    </source>
</evidence>
<protein>
    <submittedName>
        <fullName evidence="2">RNA polymerase sigma factor</fullName>
    </submittedName>
</protein>